<dbReference type="GO" id="GO:0005840">
    <property type="term" value="C:ribosome"/>
    <property type="evidence" value="ECO:0007669"/>
    <property type="project" value="InterPro"/>
</dbReference>
<keyword evidence="2 5" id="KW-0690">Ribosome biogenesis</keyword>
<comment type="similarity">
    <text evidence="5">Belongs to the RimM family.</text>
</comment>
<evidence type="ECO:0000256" key="5">
    <source>
        <dbReference type="HAMAP-Rule" id="MF_00014"/>
    </source>
</evidence>
<dbReference type="HAMAP" id="MF_00014">
    <property type="entry name" value="Ribosome_mat_RimM"/>
    <property type="match status" value="1"/>
</dbReference>
<comment type="subunit">
    <text evidence="5">Binds ribosomal protein uS19.</text>
</comment>
<evidence type="ECO:0000259" key="7">
    <source>
        <dbReference type="Pfam" id="PF24986"/>
    </source>
</evidence>
<keyword evidence="4 5" id="KW-0143">Chaperone</keyword>
<dbReference type="GO" id="GO:0006364">
    <property type="term" value="P:rRNA processing"/>
    <property type="evidence" value="ECO:0007669"/>
    <property type="project" value="UniProtKB-UniRule"/>
</dbReference>
<dbReference type="PANTHER" id="PTHR33692">
    <property type="entry name" value="RIBOSOME MATURATION FACTOR RIMM"/>
    <property type="match status" value="1"/>
</dbReference>
<keyword evidence="1 5" id="KW-0963">Cytoplasm</keyword>
<accession>A0A0P8A3D3</accession>
<dbReference type="SUPFAM" id="SSF50447">
    <property type="entry name" value="Translation proteins"/>
    <property type="match status" value="1"/>
</dbReference>
<evidence type="ECO:0000256" key="2">
    <source>
        <dbReference type="ARBA" id="ARBA00022517"/>
    </source>
</evidence>
<dbReference type="InterPro" id="IPR036976">
    <property type="entry name" value="RimM_N_sf"/>
</dbReference>
<dbReference type="Pfam" id="PF01782">
    <property type="entry name" value="RimM"/>
    <property type="match status" value="1"/>
</dbReference>
<dbReference type="NCBIfam" id="TIGR02273">
    <property type="entry name" value="16S_RimM"/>
    <property type="match status" value="1"/>
</dbReference>
<dbReference type="Gene3D" id="2.40.30.60">
    <property type="entry name" value="RimM"/>
    <property type="match status" value="1"/>
</dbReference>
<comment type="domain">
    <text evidence="5">The PRC barrel domain binds ribosomal protein uS19.</text>
</comment>
<dbReference type="PATRIC" id="fig|1666911.3.peg.2417"/>
<dbReference type="InterPro" id="IPR009000">
    <property type="entry name" value="Transl_B-barrel_sf"/>
</dbReference>
<reference evidence="8 9" key="1">
    <citation type="submission" date="2015-09" db="EMBL/GenBank/DDBJ databases">
        <title>Identification and resolution of microdiversity through metagenomic sequencing of parallel consortia.</title>
        <authorList>
            <person name="Nelson W.C."/>
            <person name="Romine M.F."/>
            <person name="Lindemann S.R."/>
        </authorList>
    </citation>
    <scope>NUCLEOTIDE SEQUENCE [LARGE SCALE GENOMIC DNA]</scope>
    <source>
        <strain evidence="8">Ana</strain>
    </source>
</reference>
<dbReference type="Proteomes" id="UP000050465">
    <property type="component" value="Unassembled WGS sequence"/>
</dbReference>
<keyword evidence="3 5" id="KW-0698">rRNA processing</keyword>
<name>A0A0P8A3D3_9CYAN</name>
<proteinExistence type="inferred from homology"/>
<dbReference type="AlphaFoldDB" id="A0A0P8A3D3"/>
<evidence type="ECO:0000256" key="3">
    <source>
        <dbReference type="ARBA" id="ARBA00022552"/>
    </source>
</evidence>
<dbReference type="STRING" id="1666911.HLUCCA11_00205"/>
<dbReference type="Gene3D" id="2.30.30.240">
    <property type="entry name" value="PRC-barrel domain"/>
    <property type="match status" value="1"/>
</dbReference>
<feature type="domain" description="Ribosome maturation factor RimM PRC barrel" evidence="7">
    <location>
        <begin position="211"/>
        <end position="243"/>
    </location>
</feature>
<evidence type="ECO:0000313" key="9">
    <source>
        <dbReference type="Proteomes" id="UP000050465"/>
    </source>
</evidence>
<sequence length="247" mass="27088">MESKSDKASATEAQEWLLIGRIVGAHGLNGHVKVFAESDFPERFTQAGDRWLQKPNDEPNGEPIRVRLTSGRYLDGKNQYLVKLEGIDHRDQAEDLRQARLMVPEGDRLSLEPGEFHVSDLIGSTVVMQSTQFILGTVTDVFTTGHDMLEVLLADQDLAEPAAENTAEGTTDAAQVPTSLEEISAEIAHPSTRAKAVKKLKLQARRKQKKKAPKTLLIPFVEEIVPVVDVAAGRIEITPPPGLIDLA</sequence>
<evidence type="ECO:0000259" key="6">
    <source>
        <dbReference type="Pfam" id="PF01782"/>
    </source>
</evidence>
<dbReference type="Pfam" id="PF24986">
    <property type="entry name" value="PRC_RimM"/>
    <property type="match status" value="1"/>
</dbReference>
<dbReference type="GO" id="GO:0042274">
    <property type="term" value="P:ribosomal small subunit biogenesis"/>
    <property type="evidence" value="ECO:0007669"/>
    <property type="project" value="UniProtKB-UniRule"/>
</dbReference>
<dbReference type="InterPro" id="IPR002676">
    <property type="entry name" value="RimM_N"/>
</dbReference>
<protein>
    <recommendedName>
        <fullName evidence="5">Ribosome maturation factor RimM</fullName>
    </recommendedName>
</protein>
<dbReference type="GO" id="GO:0043022">
    <property type="term" value="F:ribosome binding"/>
    <property type="evidence" value="ECO:0007669"/>
    <property type="project" value="InterPro"/>
</dbReference>
<feature type="domain" description="RimM N-terminal" evidence="6">
    <location>
        <begin position="19"/>
        <end position="105"/>
    </location>
</feature>
<dbReference type="InterPro" id="IPR056792">
    <property type="entry name" value="PRC_RimM"/>
</dbReference>
<comment type="function">
    <text evidence="5">An accessory protein needed during the final step in the assembly of 30S ribosomal subunit, possibly for assembly of the head region. Essential for efficient processing of 16S rRNA. May be needed both before and after RbfA during the maturation of 16S rRNA. It has affinity for free ribosomal 30S subunits but not for 70S ribosomes.</text>
</comment>
<evidence type="ECO:0000256" key="1">
    <source>
        <dbReference type="ARBA" id="ARBA00022490"/>
    </source>
</evidence>
<evidence type="ECO:0000256" key="4">
    <source>
        <dbReference type="ARBA" id="ARBA00023186"/>
    </source>
</evidence>
<comment type="caution">
    <text evidence="8">The sequence shown here is derived from an EMBL/GenBank/DDBJ whole genome shotgun (WGS) entry which is preliminary data.</text>
</comment>
<gene>
    <name evidence="5 8" type="primary">rimM</name>
    <name evidence="8" type="ORF">HLUCCA11_00205</name>
</gene>
<organism evidence="8 9">
    <name type="scientific">Phormidesmis priestleyi Ana</name>
    <dbReference type="NCBI Taxonomy" id="1666911"/>
    <lineage>
        <taxon>Bacteria</taxon>
        <taxon>Bacillati</taxon>
        <taxon>Cyanobacteriota</taxon>
        <taxon>Cyanophyceae</taxon>
        <taxon>Leptolyngbyales</taxon>
        <taxon>Leptolyngbyaceae</taxon>
        <taxon>Phormidesmis</taxon>
    </lineage>
</organism>
<dbReference type="InterPro" id="IPR011961">
    <property type="entry name" value="RimM"/>
</dbReference>
<comment type="subcellular location">
    <subcellularLocation>
        <location evidence="5">Cytoplasm</location>
    </subcellularLocation>
</comment>
<dbReference type="EMBL" id="LJZR01000001">
    <property type="protein sequence ID" value="KPQ37502.1"/>
    <property type="molecule type" value="Genomic_DNA"/>
</dbReference>
<evidence type="ECO:0000313" key="8">
    <source>
        <dbReference type="EMBL" id="KPQ37502.1"/>
    </source>
</evidence>
<dbReference type="GO" id="GO:0005737">
    <property type="term" value="C:cytoplasm"/>
    <property type="evidence" value="ECO:0007669"/>
    <property type="project" value="UniProtKB-SubCell"/>
</dbReference>
<dbReference type="PANTHER" id="PTHR33692:SF1">
    <property type="entry name" value="RIBOSOME MATURATION FACTOR RIMM"/>
    <property type="match status" value="1"/>
</dbReference>